<dbReference type="Gene3D" id="3.40.50.300">
    <property type="entry name" value="P-loop containing nucleotide triphosphate hydrolases"/>
    <property type="match status" value="2"/>
</dbReference>
<evidence type="ECO:0000313" key="13">
    <source>
        <dbReference type="EMBL" id="CCE65361.1"/>
    </source>
</evidence>
<dbReference type="InterPro" id="IPR017871">
    <property type="entry name" value="ABC_transporter-like_CS"/>
</dbReference>
<feature type="transmembrane region" description="Helical" evidence="10">
    <location>
        <begin position="1174"/>
        <end position="1196"/>
    </location>
</feature>
<feature type="transmembrane region" description="Helical" evidence="10">
    <location>
        <begin position="376"/>
        <end position="401"/>
    </location>
</feature>
<evidence type="ECO:0000256" key="1">
    <source>
        <dbReference type="ARBA" id="ARBA00004141"/>
    </source>
</evidence>
<evidence type="ECO:0000256" key="9">
    <source>
        <dbReference type="ARBA" id="ARBA00023180"/>
    </source>
</evidence>
<dbReference type="Pfam" id="PF00005">
    <property type="entry name" value="ABC_tran"/>
    <property type="match status" value="2"/>
</dbReference>
<keyword evidence="3 10" id="KW-0812">Transmembrane</keyword>
<dbReference type="CDD" id="cd03250">
    <property type="entry name" value="ABCC_MRP_domain1"/>
    <property type="match status" value="1"/>
</dbReference>
<dbReference type="InterPro" id="IPR050173">
    <property type="entry name" value="ABC_transporter_C-like"/>
</dbReference>
<evidence type="ECO:0000256" key="3">
    <source>
        <dbReference type="ARBA" id="ARBA00022692"/>
    </source>
</evidence>
<feature type="transmembrane region" description="Helical" evidence="10">
    <location>
        <begin position="1202"/>
        <end position="1221"/>
    </location>
</feature>
<dbReference type="Proteomes" id="UP000005666">
    <property type="component" value="Chromosome 11"/>
</dbReference>
<dbReference type="InterPro" id="IPR027417">
    <property type="entry name" value="P-loop_NTPase"/>
</dbReference>
<dbReference type="GeneID" id="11531560"/>
<dbReference type="PANTHER" id="PTHR24223">
    <property type="entry name" value="ATP-BINDING CASSETTE SUB-FAMILY C"/>
    <property type="match status" value="1"/>
</dbReference>
<dbReference type="InterPro" id="IPR003593">
    <property type="entry name" value="AAA+_ATPase"/>
</dbReference>
<feature type="transmembrane region" description="Helical" evidence="10">
    <location>
        <begin position="625"/>
        <end position="645"/>
    </location>
</feature>
<dbReference type="CDD" id="cd03244">
    <property type="entry name" value="ABCC_MRP_domain2"/>
    <property type="match status" value="1"/>
</dbReference>
<dbReference type="GO" id="GO:0016887">
    <property type="term" value="F:ATP hydrolysis activity"/>
    <property type="evidence" value="ECO:0007669"/>
    <property type="project" value="InterPro"/>
</dbReference>
<keyword evidence="8 10" id="KW-0472">Membrane</keyword>
<dbReference type="CDD" id="cd18604">
    <property type="entry name" value="ABC_6TM_VMR1_D2_like"/>
    <property type="match status" value="1"/>
</dbReference>
<dbReference type="SMART" id="SM00382">
    <property type="entry name" value="AAA"/>
    <property type="match status" value="2"/>
</dbReference>
<evidence type="ECO:0000256" key="4">
    <source>
        <dbReference type="ARBA" id="ARBA00022737"/>
    </source>
</evidence>
<dbReference type="GO" id="GO:0000329">
    <property type="term" value="C:fungal-type vacuole membrane"/>
    <property type="evidence" value="ECO:0007669"/>
    <property type="project" value="EnsemblFungi"/>
</dbReference>
<dbReference type="GO" id="GO:0140359">
    <property type="term" value="F:ABC-type transporter activity"/>
    <property type="evidence" value="ECO:0007669"/>
    <property type="project" value="InterPro"/>
</dbReference>
<evidence type="ECO:0000256" key="6">
    <source>
        <dbReference type="ARBA" id="ARBA00022840"/>
    </source>
</evidence>
<evidence type="ECO:0000313" key="14">
    <source>
        <dbReference type="Proteomes" id="UP000005666"/>
    </source>
</evidence>
<feature type="domain" description="ABC transporter" evidence="11">
    <location>
        <begin position="700"/>
        <end position="955"/>
    </location>
</feature>
<organism evidence="13 14">
    <name type="scientific">Tetrapisispora phaffii (strain ATCC 24235 / CBS 4417 / NBRC 1672 / NRRL Y-8282 / UCD 70-5)</name>
    <name type="common">Yeast</name>
    <name type="synonym">Fabospora phaffii</name>
    <dbReference type="NCBI Taxonomy" id="1071381"/>
    <lineage>
        <taxon>Eukaryota</taxon>
        <taxon>Fungi</taxon>
        <taxon>Dikarya</taxon>
        <taxon>Ascomycota</taxon>
        <taxon>Saccharomycotina</taxon>
        <taxon>Saccharomycetes</taxon>
        <taxon>Saccharomycetales</taxon>
        <taxon>Saccharomycetaceae</taxon>
        <taxon>Tetrapisispora</taxon>
    </lineage>
</organism>
<keyword evidence="2" id="KW-0813">Transport</keyword>
<dbReference type="EMBL" id="HE612866">
    <property type="protein sequence ID" value="CCE65361.1"/>
    <property type="molecule type" value="Genomic_DNA"/>
</dbReference>
<feature type="transmembrane region" description="Helical" evidence="10">
    <location>
        <begin position="1056"/>
        <end position="1077"/>
    </location>
</feature>
<keyword evidence="14" id="KW-1185">Reference proteome</keyword>
<feature type="transmembrane region" description="Helical" evidence="10">
    <location>
        <begin position="421"/>
        <end position="444"/>
    </location>
</feature>
<feature type="transmembrane region" description="Helical" evidence="10">
    <location>
        <begin position="540"/>
        <end position="558"/>
    </location>
</feature>
<feature type="domain" description="ABC transmembrane type-1" evidence="12">
    <location>
        <begin position="1058"/>
        <end position="1343"/>
    </location>
</feature>
<feature type="domain" description="ABC transmembrane type-1" evidence="12">
    <location>
        <begin position="385"/>
        <end position="682"/>
    </location>
</feature>
<dbReference type="SUPFAM" id="SSF90123">
    <property type="entry name" value="ABC transporter transmembrane region"/>
    <property type="match status" value="2"/>
</dbReference>
<feature type="transmembrane region" description="Helical" evidence="10">
    <location>
        <begin position="275"/>
        <end position="291"/>
    </location>
</feature>
<evidence type="ECO:0000256" key="5">
    <source>
        <dbReference type="ARBA" id="ARBA00022741"/>
    </source>
</evidence>
<dbReference type="InterPro" id="IPR036640">
    <property type="entry name" value="ABC1_TM_sf"/>
</dbReference>
<dbReference type="InterPro" id="IPR003439">
    <property type="entry name" value="ABC_transporter-like_ATP-bd"/>
</dbReference>
<dbReference type="SUPFAM" id="SSF52540">
    <property type="entry name" value="P-loop containing nucleoside triphosphate hydrolases"/>
    <property type="match status" value="2"/>
</dbReference>
<feature type="transmembrane region" description="Helical" evidence="10">
    <location>
        <begin position="195"/>
        <end position="216"/>
    </location>
</feature>
<sequence>MSTCQIWDFDDLTSCSRIKYLNEDIPLYLLLGLLAYVCYNIYSTRNGASSIKLPMIPEDKEFTLNENGRHHTAGLEIHHPVQYFEDFADNISDKEEYTITSTNGLQVSNKDGHHKIQPSIHMHNQIKADHYDLDTRLPSWTGIRSFEPLIIVRQRKRLDVINIIIEFSFVFSQVVYHCYWLDNISSFKDDSKTELTFFSMFIKLLLWIFLAITVFFRLINTNQAFSFISSRLGNLWNVSFTSYFIVFMSHILPYRSTLINSEISKLDTKYYSHQFYVNLILFFQLFTSPVKNQFPILYRNLPDSISSPEPISSLISLISFTWLSPLILMSIRSTLDSNEVWDLIKDDYSLNVIKHFQRFKINHFKDKSFSFQFLTFFWKLISIQIIWAVFSSIFSFIPTILLKKILEFVENPEPERYQIAWLYVSSMLLSKVIVAICQGQIAFVGRRISIRMRSIIISAIYEKGLKKSILDNLSNDESECFRFVDEPNTAEKFSDGGIINLMATDAIKVGELCNYLHSSIEALIMAVVAVILLYRILGTAAFIGTAVIIFFIPFNVFLTKLIARFQRETLTFTDQRIQNLNETFQSIRIIKSFGWENNIIQKILGLRNKEISVLKRNSITWSINALVWYLSPTIITTLSFSYYILVDKQDLTTPVAFTALALFNLLKAPLDQLSNTINFLTQSKVSLDRIEKFLSVKETTKFENLSVDSSQNRLAFSGATLGWCGNKKSFQLRNINAEFEMGKLNLVIGPTGSGKTSLLMALLGELHLFSGKVFVPNLESKFNLIPESDNLLNSIAYCSQLPWIFNDTIRNNIIFDMGYDKDRYENVVIACGLERDFQILNLGDKTIVGDKGSCLSGGQKQRISLARALYSKSRHLILDDCLSAVDSHSAKWIYNVCITGPLMQGRTCILVSHNVSLTIKKASKVFMIENGYIVASGRPIDLIKQGYFPDITNFDTIATDVEDLNTIFRSNKLEDSSDLKSRISGDNFGETSSDNLDTKVADDIFARELCEDNSKKTSINIEFIEDIEEGLENNVSGAVNSEVYKWYFDLYGGHKMIIFICGLLLLAHAIYVSQSWWLRYWSNDNSLDVNGGTIGNESSLYYLRIYFLIGVTHSIISSTRGIFSFFAGVNTANLIFKKLLYRVVNSKLTFFDNTPIGRIMNRFSKDIQVLDSELAPFLDGVFSCFIQAVTALMLIVFITPKFLIIAIFIICSSITIGYLYLCCSRELKRFESSSKSPVYQHFTETLSGLVTIRAFGNEIKFLKENLDFIDENNKFFFYMWSVNSWLSFRIDLLGAITVFGSGAFILLNADKIDAGLAGISLTYAVTFTEFCLWMVKFYSTVEMSMNSVERLKEYMEIEEEALADPGAITPSENWPVQGAITFANYSLRYAPKLPDVLKQLNLKIDGGSKIGVVGRTGAGKSTIISALFRFLDCSSGKILIDDLDISEINLRRLRSCLTIIPQDPSLFVGTIRSNLDPNEEYENKDIYDALVKVHLLTEDYLANLNYDANADVAYDENIFLNLDSPISEGGINLSQGQRQLICLARSILHCSKIVLLDEATASIDYKSDFKVQETIRNEFSQKTILTIAHRIKSVIDYDKILVLDAGQALEFDHPYVLLQNKSSIFYSMCMQSGELDILLKLAREAYEKS</sequence>
<accession>G8BZN3</accession>
<dbReference type="OrthoDB" id="6500128at2759"/>
<feature type="transmembrane region" description="Helical" evidence="10">
    <location>
        <begin position="1315"/>
        <end position="1335"/>
    </location>
</feature>
<feature type="domain" description="ABC transporter" evidence="11">
    <location>
        <begin position="1380"/>
        <end position="1630"/>
    </location>
</feature>
<dbReference type="RefSeq" id="XP_003687795.1">
    <property type="nucleotide sequence ID" value="XM_003687747.1"/>
</dbReference>
<keyword evidence="5" id="KW-0547">Nucleotide-binding</keyword>
<dbReference type="GO" id="GO:0010038">
    <property type="term" value="P:response to metal ion"/>
    <property type="evidence" value="ECO:0007669"/>
    <property type="project" value="EnsemblFungi"/>
</dbReference>
<dbReference type="PANTHER" id="PTHR24223:SF353">
    <property type="entry name" value="ABC TRANSPORTER ATP-BINDING PROTEIN_PERMEASE VMR1-RELATED"/>
    <property type="match status" value="1"/>
</dbReference>
<dbReference type="PROSITE" id="PS50893">
    <property type="entry name" value="ABC_TRANSPORTER_2"/>
    <property type="match status" value="2"/>
</dbReference>
<dbReference type="PROSITE" id="PS50929">
    <property type="entry name" value="ABC_TM1F"/>
    <property type="match status" value="2"/>
</dbReference>
<dbReference type="CDD" id="cd18596">
    <property type="entry name" value="ABC_6TM_VMR1_D1_like"/>
    <property type="match status" value="1"/>
</dbReference>
<protein>
    <submittedName>
        <fullName evidence="13">Uncharacterized protein</fullName>
    </submittedName>
</protein>
<feature type="transmembrane region" description="Helical" evidence="10">
    <location>
        <begin position="512"/>
        <end position="534"/>
    </location>
</feature>
<gene>
    <name evidence="13" type="primary">TPHA0K02310</name>
    <name evidence="13" type="ordered locus">TPHA_0K02310</name>
</gene>
<keyword evidence="7 10" id="KW-1133">Transmembrane helix</keyword>
<evidence type="ECO:0000256" key="10">
    <source>
        <dbReference type="SAM" id="Phobius"/>
    </source>
</evidence>
<dbReference type="HOGENOM" id="CLU_000604_27_6_1"/>
<comment type="subcellular location">
    <subcellularLocation>
        <location evidence="1">Membrane</location>
        <topology evidence="1">Multi-pass membrane protein</topology>
    </subcellularLocation>
</comment>
<evidence type="ECO:0000256" key="2">
    <source>
        <dbReference type="ARBA" id="ARBA00022448"/>
    </source>
</evidence>
<evidence type="ECO:0000259" key="12">
    <source>
        <dbReference type="PROSITE" id="PS50929"/>
    </source>
</evidence>
<dbReference type="FunFam" id="1.20.1560.10:FF:000010">
    <property type="entry name" value="Multidrug resistance-associated ABC transporter"/>
    <property type="match status" value="1"/>
</dbReference>
<dbReference type="GO" id="GO:1990961">
    <property type="term" value="P:xenobiotic detoxification by transmembrane export across the plasma membrane"/>
    <property type="evidence" value="ECO:0007669"/>
    <property type="project" value="EnsemblFungi"/>
</dbReference>
<dbReference type="PROSITE" id="PS00211">
    <property type="entry name" value="ABC_TRANSPORTER_1"/>
    <property type="match status" value="2"/>
</dbReference>
<feature type="transmembrane region" description="Helical" evidence="10">
    <location>
        <begin position="1288"/>
        <end position="1309"/>
    </location>
</feature>
<feature type="transmembrane region" description="Helical" evidence="10">
    <location>
        <begin position="236"/>
        <end position="254"/>
    </location>
</feature>
<feature type="transmembrane region" description="Helical" evidence="10">
    <location>
        <begin position="1105"/>
        <end position="1129"/>
    </location>
</feature>
<reference evidence="13 14" key="1">
    <citation type="journal article" date="2011" name="Proc. Natl. Acad. Sci. U.S.A.">
        <title>Evolutionary erosion of yeast sex chromosomes by mating-type switching accidents.</title>
        <authorList>
            <person name="Gordon J.L."/>
            <person name="Armisen D."/>
            <person name="Proux-Wera E."/>
            <person name="Oheigeartaigh S.S."/>
            <person name="Byrne K.P."/>
            <person name="Wolfe K.H."/>
        </authorList>
    </citation>
    <scope>NUCLEOTIDE SEQUENCE [LARGE SCALE GENOMIC DNA]</scope>
    <source>
        <strain evidence="14">ATCC 24235 / CBS 4417 / NBRC 1672 / NRRL Y-8282 / UCD 70-5</strain>
    </source>
</reference>
<dbReference type="InterPro" id="IPR011527">
    <property type="entry name" value="ABC1_TM_dom"/>
</dbReference>
<dbReference type="STRING" id="1071381.G8BZN3"/>
<evidence type="ECO:0000256" key="7">
    <source>
        <dbReference type="ARBA" id="ARBA00022989"/>
    </source>
</evidence>
<evidence type="ECO:0000259" key="11">
    <source>
        <dbReference type="PROSITE" id="PS50893"/>
    </source>
</evidence>
<dbReference type="OMA" id="ANTVVLW"/>
<feature type="transmembrane region" description="Helical" evidence="10">
    <location>
        <begin position="25"/>
        <end position="42"/>
    </location>
</feature>
<keyword evidence="4" id="KW-0677">Repeat</keyword>
<keyword evidence="9" id="KW-0325">Glycoprotein</keyword>
<dbReference type="eggNOG" id="KOG0054">
    <property type="taxonomic scope" value="Eukaryota"/>
</dbReference>
<evidence type="ECO:0000256" key="8">
    <source>
        <dbReference type="ARBA" id="ARBA00023136"/>
    </source>
</evidence>
<dbReference type="GO" id="GO:0005524">
    <property type="term" value="F:ATP binding"/>
    <property type="evidence" value="ECO:0007669"/>
    <property type="project" value="UniProtKB-KW"/>
</dbReference>
<dbReference type="Pfam" id="PF00664">
    <property type="entry name" value="ABC_membrane"/>
    <property type="match status" value="2"/>
</dbReference>
<dbReference type="FunFam" id="3.40.50.300:FF:000565">
    <property type="entry name" value="ABC bile acid transporter"/>
    <property type="match status" value="1"/>
</dbReference>
<keyword evidence="6" id="KW-0067">ATP-binding</keyword>
<dbReference type="FunFam" id="3.40.50.300:FF:000825">
    <property type="entry name" value="ABC bile acid transporter"/>
    <property type="match status" value="1"/>
</dbReference>
<dbReference type="Gene3D" id="1.20.1560.10">
    <property type="entry name" value="ABC transporter type 1, transmembrane domain"/>
    <property type="match status" value="2"/>
</dbReference>
<proteinExistence type="predicted"/>
<dbReference type="KEGG" id="tpf:TPHA_0K02310"/>
<name>G8BZN3_TETPH</name>